<feature type="region of interest" description="Disordered" evidence="3">
    <location>
        <begin position="816"/>
        <end position="850"/>
    </location>
</feature>
<name>A0A5C7HS78_9ROSI</name>
<organism evidence="5 6">
    <name type="scientific">Acer yangbiense</name>
    <dbReference type="NCBI Taxonomy" id="1000413"/>
    <lineage>
        <taxon>Eukaryota</taxon>
        <taxon>Viridiplantae</taxon>
        <taxon>Streptophyta</taxon>
        <taxon>Embryophyta</taxon>
        <taxon>Tracheophyta</taxon>
        <taxon>Spermatophyta</taxon>
        <taxon>Magnoliopsida</taxon>
        <taxon>eudicotyledons</taxon>
        <taxon>Gunneridae</taxon>
        <taxon>Pentapetalae</taxon>
        <taxon>rosids</taxon>
        <taxon>malvids</taxon>
        <taxon>Sapindales</taxon>
        <taxon>Sapindaceae</taxon>
        <taxon>Hippocastanoideae</taxon>
        <taxon>Acereae</taxon>
        <taxon>Acer</taxon>
    </lineage>
</organism>
<feature type="compositionally biased region" description="Basic residues" evidence="3">
    <location>
        <begin position="1"/>
        <end position="14"/>
    </location>
</feature>
<evidence type="ECO:0000313" key="6">
    <source>
        <dbReference type="Proteomes" id="UP000323000"/>
    </source>
</evidence>
<dbReference type="InterPro" id="IPR013087">
    <property type="entry name" value="Znf_C2H2_type"/>
</dbReference>
<keyword evidence="2" id="KW-0378">Hydrolase</keyword>
<evidence type="ECO:0000313" key="5">
    <source>
        <dbReference type="EMBL" id="TXG59022.1"/>
    </source>
</evidence>
<evidence type="ECO:0000256" key="2">
    <source>
        <dbReference type="ARBA" id="ARBA00022801"/>
    </source>
</evidence>
<evidence type="ECO:0000259" key="4">
    <source>
        <dbReference type="PROSITE" id="PS00028"/>
    </source>
</evidence>
<dbReference type="PROSITE" id="PS00028">
    <property type="entry name" value="ZINC_FINGER_C2H2_1"/>
    <property type="match status" value="1"/>
</dbReference>
<gene>
    <name evidence="5" type="ORF">EZV62_016851</name>
</gene>
<feature type="compositionally biased region" description="Basic residues" evidence="3">
    <location>
        <begin position="826"/>
        <end position="838"/>
    </location>
</feature>
<dbReference type="InterPro" id="IPR006866">
    <property type="entry name" value="DUF627_N"/>
</dbReference>
<sequence>MAKKKRFSASRRKQPPPSTTIDETFTPPTPAVEPVDPVKSEISRALIALRSGKHEKALDFIKESISCHPLSGFLHHVEGMVHQSLADKVEEYCDARFKQHLEDGVFSSQLAVELLPNSIHCASLLAELLYQLAFLNDEWDRVIEVCKGALKIENPTDSGIGEIFGEDVRNESRTEDEKLTVMMWLLRHAELKNLEFAEKKAVEDSEVDINHVVMAMDRRKKQFKAVVKVCCALKKKMIDNSKKFNCDDERIVEYKRFWSGSLGDKKKKGFQKVNIEELEKHLKLLKCKLAVDHLSEAIAFAKDNQTLKFWDCYDCVKKFGDYASYRHHFGEKHRMVTTWKLASELDIGKKSVDMILNCVWKPVDTVEARKIIVNHTKSELSSTFDRELGSKKGLDECKSSSVGKVLGKSSKTSTDDPKWAFCDDTERAEILERIRGIFDLLLKSNCLAKSHVRWAIEYTKDQFESTIPPSQFRNHGLETPQIICCLGASQLTEVLEFLRDMARNCGLSEDAEMDNPMDDKLSGDLFVERIDFSKDYSCLLWQELQGEPDDNNFDAVDDDGSAIILPFEYEDYVFSDSYDIVSWLHVGSSFGEAFKSWTCLRDFQSGQAKKLLKMFDEELLHLHTLYDRRIKMSSKLKAVQMVGSMLVEEISKTEKSPEDQTQHFLDLLKKRLEKTQEIDDISVGTKVEVITNVLEDAQVVMGGDQSGSEECSAEDEWKQAENAVKIVSQRLKMQLLNDLSLLDAIVLRIIGALGQYEWDLASISVYDYRSIIVPMMKSFLQPLLKDLYEDAEEKSKAAEETLLAVMALEETEKKINKDSDKVKQKQDKKKKKKNKNPKKAKESDGTNDSKHFELHQKGAEQDILFDVLLPLPRFSDNPNSKSNDSLGELQQLTVSDEERMLAKYLENQKQFEHEASVKVNASGSRHEKLLGDSVSVDVSKNSSAIEESMLEEPSEYQRQIDNNETKQKCIAEKPKNIGETIGGNVVEGVSDFFPERLLGDSVSVDVSENLSAIEERMLEEPSEYQRQIDNEAIQNCNAEKPKNIGETIGGNAEEGVSDYSSESNHEECEKRFLCDIEKAICLSLDCFEKCYGTLLSTDVNNGKTSRLDVQLYVIMQSQWYLRQIRDEFMSIVPNKTHTHAGDPCFRCAYSDTFAARRIASRDMPEEVVQLSSRKLYPVQDYFEEWLKEENPANRVIDISSSACRLKQQLVDVVRKIVVDLEHERQINNDDTQKEFAEQNTA</sequence>
<proteinExistence type="predicted"/>
<comment type="caution">
    <text evidence="5">The sequence shown here is derived from an EMBL/GenBank/DDBJ whole genome shotgun (WGS) entry which is preliminary data.</text>
</comment>
<dbReference type="Pfam" id="PF04781">
    <property type="entry name" value="DUF627"/>
    <property type="match status" value="1"/>
</dbReference>
<evidence type="ECO:0000256" key="1">
    <source>
        <dbReference type="ARBA" id="ARBA00022786"/>
    </source>
</evidence>
<dbReference type="GO" id="GO:0016787">
    <property type="term" value="F:hydrolase activity"/>
    <property type="evidence" value="ECO:0007669"/>
    <property type="project" value="UniProtKB-KW"/>
</dbReference>
<feature type="compositionally biased region" description="Basic and acidic residues" evidence="3">
    <location>
        <begin position="816"/>
        <end position="825"/>
    </location>
</feature>
<dbReference type="PANTHER" id="PTHR22975:SF9">
    <property type="entry name" value="ECHINUS SPLICE FORM 3"/>
    <property type="match status" value="1"/>
</dbReference>
<dbReference type="AlphaFoldDB" id="A0A5C7HS78"/>
<accession>A0A5C7HS78</accession>
<reference evidence="6" key="1">
    <citation type="journal article" date="2019" name="Gigascience">
        <title>De novo genome assembly of the endangered Acer yangbiense, a plant species with extremely small populations endemic to Yunnan Province, China.</title>
        <authorList>
            <person name="Yang J."/>
            <person name="Wariss H.M."/>
            <person name="Tao L."/>
            <person name="Zhang R."/>
            <person name="Yun Q."/>
            <person name="Hollingsworth P."/>
            <person name="Dao Z."/>
            <person name="Luo G."/>
            <person name="Guo H."/>
            <person name="Ma Y."/>
            <person name="Sun W."/>
        </authorList>
    </citation>
    <scope>NUCLEOTIDE SEQUENCE [LARGE SCALE GENOMIC DNA]</scope>
    <source>
        <strain evidence="6">cv. Malutang</strain>
    </source>
</reference>
<dbReference type="Proteomes" id="UP000323000">
    <property type="component" value="Chromosome 7"/>
</dbReference>
<feature type="compositionally biased region" description="Basic and acidic residues" evidence="3">
    <location>
        <begin position="839"/>
        <end position="850"/>
    </location>
</feature>
<keyword evidence="6" id="KW-1185">Reference proteome</keyword>
<feature type="region of interest" description="Disordered" evidence="3">
    <location>
        <begin position="1"/>
        <end position="31"/>
    </location>
</feature>
<dbReference type="InterPro" id="IPR052398">
    <property type="entry name" value="Ubiquitin_hydrolase_53/54"/>
</dbReference>
<keyword evidence="1" id="KW-0833">Ubl conjugation pathway</keyword>
<dbReference type="EMBL" id="VAHF01000007">
    <property type="protein sequence ID" value="TXG59022.1"/>
    <property type="molecule type" value="Genomic_DNA"/>
</dbReference>
<dbReference type="Pfam" id="PF04780">
    <property type="entry name" value="DUF629"/>
    <property type="match status" value="1"/>
</dbReference>
<feature type="domain" description="C2H2-type" evidence="4">
    <location>
        <begin position="312"/>
        <end position="333"/>
    </location>
</feature>
<evidence type="ECO:0000256" key="3">
    <source>
        <dbReference type="SAM" id="MobiDB-lite"/>
    </source>
</evidence>
<dbReference type="PANTHER" id="PTHR22975">
    <property type="entry name" value="UBIQUITIN SPECIFIC PROTEINASE"/>
    <property type="match status" value="1"/>
</dbReference>
<dbReference type="OrthoDB" id="205782at2759"/>
<protein>
    <recommendedName>
        <fullName evidence="4">C2H2-type domain-containing protein</fullName>
    </recommendedName>
</protein>
<dbReference type="InterPro" id="IPR006865">
    <property type="entry name" value="DUF629"/>
</dbReference>